<dbReference type="CDD" id="cd06160">
    <property type="entry name" value="S2P-M50_like_2"/>
    <property type="match status" value="1"/>
</dbReference>
<keyword evidence="11 12" id="KW-0472">Membrane</keyword>
<evidence type="ECO:0000256" key="4">
    <source>
        <dbReference type="ARBA" id="ARBA00022670"/>
    </source>
</evidence>
<keyword evidence="9 12" id="KW-1133">Transmembrane helix</keyword>
<accession>A0A2D0ALU9</accession>
<comment type="similarity">
    <text evidence="3">Belongs to the peptidase M50B family.</text>
</comment>
<evidence type="ECO:0000256" key="3">
    <source>
        <dbReference type="ARBA" id="ARBA00007931"/>
    </source>
</evidence>
<dbReference type="InterPro" id="IPR008915">
    <property type="entry name" value="Peptidase_M50"/>
</dbReference>
<reference evidence="14 15" key="1">
    <citation type="journal article" date="2008" name="Int. J. Syst. Evol. Microbiol.">
        <title>Description of Roseateles aquatilis sp. nov. and Roseateles terrae sp. nov., in the class Betaproteobacteria, and emended description of the genus Roseateles.</title>
        <authorList>
            <person name="Gomila M."/>
            <person name="Bowien B."/>
            <person name="Falsen E."/>
            <person name="Moore E.R."/>
            <person name="Lalucat J."/>
        </authorList>
    </citation>
    <scope>NUCLEOTIDE SEQUENCE [LARGE SCALE GENOMIC DNA]</scope>
    <source>
        <strain evidence="14 15">CCUG 48205</strain>
    </source>
</reference>
<keyword evidence="7" id="KW-0378">Hydrolase</keyword>
<keyword evidence="6" id="KW-0479">Metal-binding</keyword>
<evidence type="ECO:0000256" key="10">
    <source>
        <dbReference type="ARBA" id="ARBA00023049"/>
    </source>
</evidence>
<dbReference type="GO" id="GO:0016020">
    <property type="term" value="C:membrane"/>
    <property type="evidence" value="ECO:0007669"/>
    <property type="project" value="UniProtKB-SubCell"/>
</dbReference>
<dbReference type="PANTHER" id="PTHR39188">
    <property type="entry name" value="MEMBRANE-ASSOCIATED ZINC METALLOPROTEASE M50B"/>
    <property type="match status" value="1"/>
</dbReference>
<comment type="cofactor">
    <cofactor evidence="1">
        <name>Zn(2+)</name>
        <dbReference type="ChEBI" id="CHEBI:29105"/>
    </cofactor>
</comment>
<keyword evidence="5 12" id="KW-0812">Transmembrane</keyword>
<keyword evidence="15" id="KW-1185">Reference proteome</keyword>
<dbReference type="GO" id="GO:0006508">
    <property type="term" value="P:proteolysis"/>
    <property type="evidence" value="ECO:0007669"/>
    <property type="project" value="UniProtKB-KW"/>
</dbReference>
<evidence type="ECO:0000256" key="12">
    <source>
        <dbReference type="SAM" id="Phobius"/>
    </source>
</evidence>
<feature type="domain" description="Peptidase M50" evidence="13">
    <location>
        <begin position="40"/>
        <end position="112"/>
    </location>
</feature>
<organism evidence="14 15">
    <name type="scientific">Roseateles aquatilis</name>
    <dbReference type="NCBI Taxonomy" id="431061"/>
    <lineage>
        <taxon>Bacteria</taxon>
        <taxon>Pseudomonadati</taxon>
        <taxon>Pseudomonadota</taxon>
        <taxon>Betaproteobacteria</taxon>
        <taxon>Burkholderiales</taxon>
        <taxon>Sphaerotilaceae</taxon>
        <taxon>Roseateles</taxon>
    </lineage>
</organism>
<dbReference type="Pfam" id="PF02163">
    <property type="entry name" value="Peptidase_M50"/>
    <property type="match status" value="1"/>
</dbReference>
<feature type="transmembrane region" description="Helical" evidence="12">
    <location>
        <begin position="92"/>
        <end position="112"/>
    </location>
</feature>
<evidence type="ECO:0000313" key="15">
    <source>
        <dbReference type="Proteomes" id="UP000197468"/>
    </source>
</evidence>
<dbReference type="EMBL" id="NIOF01000023">
    <property type="protein sequence ID" value="OWQ83141.1"/>
    <property type="molecule type" value="Genomic_DNA"/>
</dbReference>
<evidence type="ECO:0000256" key="8">
    <source>
        <dbReference type="ARBA" id="ARBA00022833"/>
    </source>
</evidence>
<evidence type="ECO:0000259" key="13">
    <source>
        <dbReference type="Pfam" id="PF02163"/>
    </source>
</evidence>
<sequence length="245" mass="26918">MTKLLLLLFTGAKFGKLLLSGGTMLLSLVVYAWAFGWRYAAGFIVLLFVHEMGHYLAARHKGLNVGLPTFIPFVGAWIELKDMPHDAQTEAFVGLGGPLVGTVGATVCYLMARSWGLDWLLAVSYAGFFLNLFNLIPLSPFDGGRITAVLSPRIWFAGVPVLVALFLYRPSPMLLLIALLAAPQLMKAWRYRADSEEGRTYYAVPTAVKWEYAAYYIGLAAFLAVMTHDVHEMLGAMRHVGGGNV</sequence>
<dbReference type="GO" id="GO:0046872">
    <property type="term" value="F:metal ion binding"/>
    <property type="evidence" value="ECO:0007669"/>
    <property type="project" value="UniProtKB-KW"/>
</dbReference>
<evidence type="ECO:0000256" key="11">
    <source>
        <dbReference type="ARBA" id="ARBA00023136"/>
    </source>
</evidence>
<evidence type="ECO:0000256" key="7">
    <source>
        <dbReference type="ARBA" id="ARBA00022801"/>
    </source>
</evidence>
<feature type="transmembrane region" description="Helical" evidence="12">
    <location>
        <begin position="30"/>
        <end position="50"/>
    </location>
</feature>
<protein>
    <submittedName>
        <fullName evidence="14">Site-2 protease family protein</fullName>
    </submittedName>
</protein>
<evidence type="ECO:0000313" key="14">
    <source>
        <dbReference type="EMBL" id="OWQ83141.1"/>
    </source>
</evidence>
<feature type="transmembrane region" description="Helical" evidence="12">
    <location>
        <begin position="212"/>
        <end position="230"/>
    </location>
</feature>
<dbReference type="AlphaFoldDB" id="A0A2D0ALU9"/>
<dbReference type="Proteomes" id="UP000197468">
    <property type="component" value="Unassembled WGS sequence"/>
</dbReference>
<comment type="subcellular location">
    <subcellularLocation>
        <location evidence="2">Membrane</location>
        <topology evidence="2">Multi-pass membrane protein</topology>
    </subcellularLocation>
</comment>
<proteinExistence type="inferred from homology"/>
<feature type="transmembrane region" description="Helical" evidence="12">
    <location>
        <begin position="62"/>
        <end position="80"/>
    </location>
</feature>
<keyword evidence="4 14" id="KW-0645">Protease</keyword>
<gene>
    <name evidence="14" type="ORF">CDN99_27005</name>
</gene>
<evidence type="ECO:0000256" key="9">
    <source>
        <dbReference type="ARBA" id="ARBA00022989"/>
    </source>
</evidence>
<comment type="caution">
    <text evidence="14">The sequence shown here is derived from an EMBL/GenBank/DDBJ whole genome shotgun (WGS) entry which is preliminary data.</text>
</comment>
<dbReference type="RefSeq" id="WP_088388636.1">
    <property type="nucleotide sequence ID" value="NZ_NIOF01000023.1"/>
</dbReference>
<feature type="transmembrane region" description="Helical" evidence="12">
    <location>
        <begin position="119"/>
        <end position="138"/>
    </location>
</feature>
<evidence type="ECO:0000256" key="5">
    <source>
        <dbReference type="ARBA" id="ARBA00022692"/>
    </source>
</evidence>
<dbReference type="OrthoDB" id="9781963at2"/>
<dbReference type="GO" id="GO:0008237">
    <property type="term" value="F:metallopeptidase activity"/>
    <property type="evidence" value="ECO:0007669"/>
    <property type="project" value="UniProtKB-KW"/>
</dbReference>
<dbReference type="PANTHER" id="PTHR39188:SF3">
    <property type="entry name" value="STAGE IV SPORULATION PROTEIN FB"/>
    <property type="match status" value="1"/>
</dbReference>
<evidence type="ECO:0000256" key="2">
    <source>
        <dbReference type="ARBA" id="ARBA00004141"/>
    </source>
</evidence>
<name>A0A2D0ALU9_9BURK</name>
<evidence type="ECO:0000256" key="1">
    <source>
        <dbReference type="ARBA" id="ARBA00001947"/>
    </source>
</evidence>
<evidence type="ECO:0000256" key="6">
    <source>
        <dbReference type="ARBA" id="ARBA00022723"/>
    </source>
</evidence>
<keyword evidence="8" id="KW-0862">Zinc</keyword>
<keyword evidence="10" id="KW-0482">Metalloprotease</keyword>